<evidence type="ECO:0000313" key="1">
    <source>
        <dbReference type="EMBL" id="TCL37343.1"/>
    </source>
</evidence>
<reference evidence="1 2" key="1">
    <citation type="submission" date="2019-03" db="EMBL/GenBank/DDBJ databases">
        <title>Genomic Encyclopedia of Type Strains, Phase IV (KMG-IV): sequencing the most valuable type-strain genomes for metagenomic binning, comparative biology and taxonomic classification.</title>
        <authorList>
            <person name="Goeker M."/>
        </authorList>
    </citation>
    <scope>NUCLEOTIDE SEQUENCE [LARGE SCALE GENOMIC DNA]</scope>
    <source>
        <strain evidence="1 2">DSM 15969</strain>
    </source>
</reference>
<dbReference type="EMBL" id="SLUI01000006">
    <property type="protein sequence ID" value="TCL37343.1"/>
    <property type="molecule type" value="Genomic_DNA"/>
</dbReference>
<protein>
    <submittedName>
        <fullName evidence="1">Uncharacterized protein</fullName>
    </submittedName>
</protein>
<keyword evidence="2" id="KW-1185">Reference proteome</keyword>
<name>A0A4R1Q044_9FIRM</name>
<dbReference type="Proteomes" id="UP000295063">
    <property type="component" value="Unassembled WGS sequence"/>
</dbReference>
<proteinExistence type="predicted"/>
<gene>
    <name evidence="1" type="ORF">EV210_106212</name>
</gene>
<comment type="caution">
    <text evidence="1">The sequence shown here is derived from an EMBL/GenBank/DDBJ whole genome shotgun (WGS) entry which is preliminary data.</text>
</comment>
<dbReference type="AlphaFoldDB" id="A0A4R1Q044"/>
<evidence type="ECO:0000313" key="2">
    <source>
        <dbReference type="Proteomes" id="UP000295063"/>
    </source>
</evidence>
<sequence length="128" mass="14538">MLIKGDVMNRYTKEDLEEALLIISSIIIRCEKAQPKFAEGTSHHTLLTNRINAMYVSKSLITDGNGRHKYTQDELVEALRPIYSVISKCEKAKLKFAEGASHYTRFKKMLNAMYIAKSLIIDEISNIG</sequence>
<accession>A0A4R1Q044</accession>
<organism evidence="1 2">
    <name type="scientific">Anaerospora hongkongensis</name>
    <dbReference type="NCBI Taxonomy" id="244830"/>
    <lineage>
        <taxon>Bacteria</taxon>
        <taxon>Bacillati</taxon>
        <taxon>Bacillota</taxon>
        <taxon>Negativicutes</taxon>
        <taxon>Selenomonadales</taxon>
        <taxon>Sporomusaceae</taxon>
        <taxon>Anaerospora</taxon>
    </lineage>
</organism>